<protein>
    <submittedName>
        <fullName evidence="1">Vps16_N domain-containing protein</fullName>
    </submittedName>
</protein>
<organism evidence="1">
    <name type="scientific">Schistocephalus solidus</name>
    <name type="common">Tapeworm</name>
    <dbReference type="NCBI Taxonomy" id="70667"/>
    <lineage>
        <taxon>Eukaryota</taxon>
        <taxon>Metazoa</taxon>
        <taxon>Spiralia</taxon>
        <taxon>Lophotrochozoa</taxon>
        <taxon>Platyhelminthes</taxon>
        <taxon>Cestoda</taxon>
        <taxon>Eucestoda</taxon>
        <taxon>Diphyllobothriidea</taxon>
        <taxon>Diphyllobothriidae</taxon>
        <taxon>Schistocephalus</taxon>
    </lineage>
</organism>
<name>A0A183TKS3_SCHSO</name>
<reference evidence="1" key="1">
    <citation type="submission" date="2016-06" db="UniProtKB">
        <authorList>
            <consortium name="WormBaseParasite"/>
        </authorList>
    </citation>
    <scope>IDENTIFICATION</scope>
</reference>
<sequence>LSLLSEGIRMNEPYSMRDGGGNGSVAAFCPLRRMEAFQRSLLKAPLSHRHPNLLAPPAPSSFLTANDLRPAPWALPSHDLKKHLEVTGLGSLEVVAVDLAGHCVVSNWVDRDGGTALPLFRPLLNFTTYIVGDWRTESQAAMAPSQCGRYGTPTPWYLSQLWWYAQGRHRPCQPPAPSPISCLLDSVMTSGSGGGETENAVDATQVYYHFKLNHAQVTVI</sequence>
<evidence type="ECO:0000313" key="1">
    <source>
        <dbReference type="WBParaSite" id="SSLN_0001772001-mRNA-1"/>
    </source>
</evidence>
<dbReference type="WBParaSite" id="SSLN_0001772001-mRNA-1">
    <property type="protein sequence ID" value="SSLN_0001772001-mRNA-1"/>
    <property type="gene ID" value="SSLN_0001772001"/>
</dbReference>
<accession>A0A183TKS3</accession>
<proteinExistence type="predicted"/>
<dbReference type="AlphaFoldDB" id="A0A183TKS3"/>